<protein>
    <submittedName>
        <fullName evidence="2">Uncharacterized protein</fullName>
    </submittedName>
</protein>
<accession>A0A085MTC8</accession>
<evidence type="ECO:0000313" key="1">
    <source>
        <dbReference type="EMBL" id="KFD47791.1"/>
    </source>
</evidence>
<dbReference type="Proteomes" id="UP000030758">
    <property type="component" value="Unassembled WGS sequence"/>
</dbReference>
<dbReference type="AlphaFoldDB" id="A0A085MTC8"/>
<name>A0A085MTC8_9BILA</name>
<dbReference type="EMBL" id="KL363314">
    <property type="protein sequence ID" value="KFD47791.1"/>
    <property type="molecule type" value="Genomic_DNA"/>
</dbReference>
<organism evidence="2">
    <name type="scientific">Trichuris suis</name>
    <name type="common">pig whipworm</name>
    <dbReference type="NCBI Taxonomy" id="68888"/>
    <lineage>
        <taxon>Eukaryota</taxon>
        <taxon>Metazoa</taxon>
        <taxon>Ecdysozoa</taxon>
        <taxon>Nematoda</taxon>
        <taxon>Enoplea</taxon>
        <taxon>Dorylaimia</taxon>
        <taxon>Trichinellida</taxon>
        <taxon>Trichuridae</taxon>
        <taxon>Trichuris</taxon>
    </lineage>
</organism>
<evidence type="ECO:0000313" key="2">
    <source>
        <dbReference type="EMBL" id="KFD60474.1"/>
    </source>
</evidence>
<dbReference type="EMBL" id="KL367665">
    <property type="protein sequence ID" value="KFD60474.1"/>
    <property type="molecule type" value="Genomic_DNA"/>
</dbReference>
<reference evidence="2 3" key="1">
    <citation type="journal article" date="2014" name="Nat. Genet.">
        <title>Genome and transcriptome of the porcine whipworm Trichuris suis.</title>
        <authorList>
            <person name="Jex A.R."/>
            <person name="Nejsum P."/>
            <person name="Schwarz E.M."/>
            <person name="Hu L."/>
            <person name="Young N.D."/>
            <person name="Hall R.S."/>
            <person name="Korhonen P.K."/>
            <person name="Liao S."/>
            <person name="Thamsborg S."/>
            <person name="Xia J."/>
            <person name="Xu P."/>
            <person name="Wang S."/>
            <person name="Scheerlinck J.P."/>
            <person name="Hofmann A."/>
            <person name="Sternberg P.W."/>
            <person name="Wang J."/>
            <person name="Gasser R.B."/>
        </authorList>
    </citation>
    <scope>NUCLEOTIDE SEQUENCE [LARGE SCALE GENOMIC DNA]</scope>
    <source>
        <strain evidence="2">DCEP-RM93F</strain>
        <strain evidence="1">DCEP-RM93M</strain>
    </source>
</reference>
<keyword evidence="3" id="KW-1185">Reference proteome</keyword>
<proteinExistence type="predicted"/>
<dbReference type="Proteomes" id="UP000030764">
    <property type="component" value="Unassembled WGS sequence"/>
</dbReference>
<gene>
    <name evidence="1" type="ORF">M513_11341</name>
    <name evidence="2" type="ORF">M514_11341</name>
</gene>
<evidence type="ECO:0000313" key="3">
    <source>
        <dbReference type="Proteomes" id="UP000030764"/>
    </source>
</evidence>
<sequence>MHLFLTQQNTLMPHMPFVPDGCTRTPMNAAQRAAWGHRVHYDVRTRHQRPGTKTAGIKISTGPMPCFPVSGQSDGSRAWASVGIGKVDVMEGYICASTPSPG</sequence>